<dbReference type="InterPro" id="IPR036412">
    <property type="entry name" value="HAD-like_sf"/>
</dbReference>
<dbReference type="EMBL" id="CP041626">
    <property type="protein sequence ID" value="QDO90806.1"/>
    <property type="molecule type" value="Genomic_DNA"/>
</dbReference>
<dbReference type="RefSeq" id="WP_077863225.1">
    <property type="nucleotide sequence ID" value="NZ_CP040421.1"/>
</dbReference>
<dbReference type="SUPFAM" id="SSF56784">
    <property type="entry name" value="HAD-like"/>
    <property type="match status" value="1"/>
</dbReference>
<evidence type="ECO:0000313" key="4">
    <source>
        <dbReference type="Proteomes" id="UP000315953"/>
    </source>
</evidence>
<evidence type="ECO:0000313" key="3">
    <source>
        <dbReference type="Proteomes" id="UP000190409"/>
    </source>
</evidence>
<evidence type="ECO:0000313" key="1">
    <source>
        <dbReference type="EMBL" id="OOL81853.1"/>
    </source>
</evidence>
<dbReference type="Pfam" id="PF08282">
    <property type="entry name" value="Hydrolase_3"/>
    <property type="match status" value="1"/>
</dbReference>
<reference evidence="2 4" key="2">
    <citation type="submission" date="2019-07" db="EMBL/GenBank/DDBJ databases">
        <title>Genome assembly of a nasal isolate of Dolosigranulum pigrum from a chronic sinusitis patient.</title>
        <authorList>
            <person name="Baig S."/>
            <person name="Overballe-Petersen S."/>
            <person name="Kaspar U."/>
            <person name="Rendboe A."/>
            <person name="de Man T."/>
            <person name="Liu C."/>
            <person name="Price L.B."/>
            <person name="Stegger M."/>
            <person name="Becker K."/>
            <person name="Skytt Andersen P."/>
        </authorList>
    </citation>
    <scope>NUCLEOTIDE SEQUENCE [LARGE SCALE GENOMIC DNA]</scope>
    <source>
        <strain evidence="2 4">83VPs-KB5</strain>
    </source>
</reference>
<dbReference type="GO" id="GO:0000287">
    <property type="term" value="F:magnesium ion binding"/>
    <property type="evidence" value="ECO:0007669"/>
    <property type="project" value="TreeGrafter"/>
</dbReference>
<gene>
    <name evidence="1" type="ORF">BWX42_09195</name>
    <name evidence="2" type="ORF">FNV33_01575</name>
</gene>
<accession>A0A1S8KQD3</accession>
<dbReference type="EMBL" id="MUYF01000003">
    <property type="protein sequence ID" value="OOL81853.1"/>
    <property type="molecule type" value="Genomic_DNA"/>
</dbReference>
<organism evidence="1 3">
    <name type="scientific">Dolosigranulum pigrum</name>
    <dbReference type="NCBI Taxonomy" id="29394"/>
    <lineage>
        <taxon>Bacteria</taxon>
        <taxon>Bacillati</taxon>
        <taxon>Bacillota</taxon>
        <taxon>Bacilli</taxon>
        <taxon>Lactobacillales</taxon>
        <taxon>Carnobacteriaceae</taxon>
        <taxon>Dolosigranulum</taxon>
    </lineage>
</organism>
<dbReference type="GO" id="GO:0005829">
    <property type="term" value="C:cytosol"/>
    <property type="evidence" value="ECO:0007669"/>
    <property type="project" value="TreeGrafter"/>
</dbReference>
<dbReference type="Proteomes" id="UP000190409">
    <property type="component" value="Unassembled WGS sequence"/>
</dbReference>
<proteinExistence type="predicted"/>
<dbReference type="CDD" id="cd07516">
    <property type="entry name" value="HAD_Pase"/>
    <property type="match status" value="1"/>
</dbReference>
<protein>
    <submittedName>
        <fullName evidence="2">Cof-type HAD-IIB family hydrolase</fullName>
    </submittedName>
</protein>
<dbReference type="PROSITE" id="PS01228">
    <property type="entry name" value="COF_1"/>
    <property type="match status" value="1"/>
</dbReference>
<dbReference type="SFLD" id="SFLDS00003">
    <property type="entry name" value="Haloacid_Dehalogenase"/>
    <property type="match status" value="1"/>
</dbReference>
<dbReference type="AlphaFoldDB" id="A0A1S8KQD3"/>
<dbReference type="KEGG" id="dpm:FNV33_01575"/>
<dbReference type="InterPro" id="IPR006379">
    <property type="entry name" value="HAD-SF_hydro_IIB"/>
</dbReference>
<dbReference type="PANTHER" id="PTHR10000:SF55">
    <property type="entry name" value="5-AMINO-6-(5-PHOSPHO-D-RIBITYLAMINO)URACIL PHOSPHATASE YCSE"/>
    <property type="match status" value="1"/>
</dbReference>
<dbReference type="GO" id="GO:0016791">
    <property type="term" value="F:phosphatase activity"/>
    <property type="evidence" value="ECO:0007669"/>
    <property type="project" value="TreeGrafter"/>
</dbReference>
<sequence length="291" mass="32474">MIKLIVSDMDGTLLNEEIELSDENLAAIKDAQAHGIHFAIATGRDYQTGYTIVQERGINCSFFGLNGAIGYDEEGNRLYTKNLKPSTVQTLLHVLDRDDVHVNIMTDKGVYSTNYEREREYLRHVLSDINKTLAPERLEEKLDLFLEQHNITYLDNFQELIRRDDEEILKVSAQTTAGEEMLTELKDTLLQAADDIVITASSAKNLEINHKDATKGFAVATYARELGIDHTEVLTIGDNINDLSMLEWAEHGTAMANAAPEAKETAAYETGSNSEHGVAQIINRVLAGEIY</sequence>
<dbReference type="NCBIfam" id="TIGR01484">
    <property type="entry name" value="HAD-SF-IIB"/>
    <property type="match status" value="1"/>
</dbReference>
<dbReference type="SFLD" id="SFLDG01140">
    <property type="entry name" value="C2.B:_Phosphomannomutase_and_P"/>
    <property type="match status" value="1"/>
</dbReference>
<dbReference type="PROSITE" id="PS01229">
    <property type="entry name" value="COF_2"/>
    <property type="match status" value="1"/>
</dbReference>
<reference evidence="1 3" key="1">
    <citation type="submission" date="2017-01" db="EMBL/GenBank/DDBJ databases">
        <title>Complete Genome Sequence of Dolosigranulum pigrum isolated from a Patient with interstitial lung disease.</title>
        <authorList>
            <person name="Mukhopadhyay R."/>
            <person name="Joaquin J."/>
            <person name="Hogue R."/>
            <person name="Fitzgerald S."/>
            <person name="Jospin G."/>
            <person name="Eisen J.A."/>
            <person name="Chaturvedi V."/>
        </authorList>
    </citation>
    <scope>NUCLEOTIDE SEQUENCE [LARGE SCALE GENOMIC DNA]</scope>
    <source>
        <strain evidence="1 3">15S00348</strain>
    </source>
</reference>
<dbReference type="InterPro" id="IPR000150">
    <property type="entry name" value="Cof"/>
</dbReference>
<dbReference type="Proteomes" id="UP000315953">
    <property type="component" value="Chromosome"/>
</dbReference>
<dbReference type="InterPro" id="IPR023214">
    <property type="entry name" value="HAD_sf"/>
</dbReference>
<dbReference type="NCBIfam" id="TIGR00099">
    <property type="entry name" value="Cof-subfamily"/>
    <property type="match status" value="1"/>
</dbReference>
<dbReference type="PANTHER" id="PTHR10000">
    <property type="entry name" value="PHOSPHOSERINE PHOSPHATASE"/>
    <property type="match status" value="1"/>
</dbReference>
<dbReference type="Gene3D" id="3.40.50.1000">
    <property type="entry name" value="HAD superfamily/HAD-like"/>
    <property type="match status" value="1"/>
</dbReference>
<keyword evidence="2" id="KW-0378">Hydrolase</keyword>
<name>A0A1S8KQD3_9LACT</name>
<dbReference type="Gene3D" id="3.30.1240.10">
    <property type="match status" value="1"/>
</dbReference>
<evidence type="ECO:0000313" key="2">
    <source>
        <dbReference type="EMBL" id="QDO90806.1"/>
    </source>
</evidence>